<dbReference type="Proteomes" id="UP000054549">
    <property type="component" value="Unassembled WGS sequence"/>
</dbReference>
<name>A0A0C2WN12_AMAMK</name>
<reference evidence="1 2" key="1">
    <citation type="submission" date="2014-04" db="EMBL/GenBank/DDBJ databases">
        <title>Evolutionary Origins and Diversification of the Mycorrhizal Mutualists.</title>
        <authorList>
            <consortium name="DOE Joint Genome Institute"/>
            <consortium name="Mycorrhizal Genomics Consortium"/>
            <person name="Kohler A."/>
            <person name="Kuo A."/>
            <person name="Nagy L.G."/>
            <person name="Floudas D."/>
            <person name="Copeland A."/>
            <person name="Barry K.W."/>
            <person name="Cichocki N."/>
            <person name="Veneault-Fourrey C."/>
            <person name="LaButti K."/>
            <person name="Lindquist E.A."/>
            <person name="Lipzen A."/>
            <person name="Lundell T."/>
            <person name="Morin E."/>
            <person name="Murat C."/>
            <person name="Riley R."/>
            <person name="Ohm R."/>
            <person name="Sun H."/>
            <person name="Tunlid A."/>
            <person name="Henrissat B."/>
            <person name="Grigoriev I.V."/>
            <person name="Hibbett D.S."/>
            <person name="Martin F."/>
        </authorList>
    </citation>
    <scope>NUCLEOTIDE SEQUENCE [LARGE SCALE GENOMIC DNA]</scope>
    <source>
        <strain evidence="1 2">Koide BX008</strain>
    </source>
</reference>
<protein>
    <submittedName>
        <fullName evidence="1">Uncharacterized protein</fullName>
    </submittedName>
</protein>
<proteinExistence type="predicted"/>
<dbReference type="EMBL" id="KN818363">
    <property type="protein sequence ID" value="KIL57618.1"/>
    <property type="molecule type" value="Genomic_DNA"/>
</dbReference>
<sequence length="115" mass="12705">MKTRARTVKVIRCKYFSSFNGFPYQTGFGSFLSSVTTTSFGVTVHLQPTSHLTSFPSVLHPAQHPCNLLNILSLHRDLWSSRAGEQYLSTIVGQVLVAQQLSCVDSVELMGVQQS</sequence>
<accession>A0A0C2WN12</accession>
<dbReference type="InParanoid" id="A0A0C2WN12"/>
<organism evidence="1 2">
    <name type="scientific">Amanita muscaria (strain Koide BX008)</name>
    <dbReference type="NCBI Taxonomy" id="946122"/>
    <lineage>
        <taxon>Eukaryota</taxon>
        <taxon>Fungi</taxon>
        <taxon>Dikarya</taxon>
        <taxon>Basidiomycota</taxon>
        <taxon>Agaricomycotina</taxon>
        <taxon>Agaricomycetes</taxon>
        <taxon>Agaricomycetidae</taxon>
        <taxon>Agaricales</taxon>
        <taxon>Pluteineae</taxon>
        <taxon>Amanitaceae</taxon>
        <taxon>Amanita</taxon>
    </lineage>
</organism>
<dbReference type="AlphaFoldDB" id="A0A0C2WN12"/>
<gene>
    <name evidence="1" type="ORF">M378DRAFT_171558</name>
</gene>
<keyword evidence="2" id="KW-1185">Reference proteome</keyword>
<dbReference type="HOGENOM" id="CLU_2108427_0_0_1"/>
<evidence type="ECO:0000313" key="2">
    <source>
        <dbReference type="Proteomes" id="UP000054549"/>
    </source>
</evidence>
<evidence type="ECO:0000313" key="1">
    <source>
        <dbReference type="EMBL" id="KIL57618.1"/>
    </source>
</evidence>